<evidence type="ECO:0000259" key="1">
    <source>
        <dbReference type="SMART" id="SM00986"/>
    </source>
</evidence>
<gene>
    <name evidence="2" type="ORF">GCM10010102_40780</name>
</gene>
<feature type="domain" description="Uracil-DNA glycosylase-like" evidence="1">
    <location>
        <begin position="28"/>
        <end position="186"/>
    </location>
</feature>
<dbReference type="PANTHER" id="PTHR42160">
    <property type="entry name" value="URACIL-DNA GLYCOSYLASE SUPERFAMILY PROTEIN"/>
    <property type="match status" value="1"/>
</dbReference>
<dbReference type="CDD" id="cd10033">
    <property type="entry name" value="UDG_like"/>
    <property type="match status" value="1"/>
</dbReference>
<proteinExistence type="predicted"/>
<reference evidence="2" key="2">
    <citation type="submission" date="2020-09" db="EMBL/GenBank/DDBJ databases">
        <authorList>
            <person name="Sun Q."/>
            <person name="Ohkuma M."/>
        </authorList>
    </citation>
    <scope>NUCLEOTIDE SEQUENCE</scope>
    <source>
        <strain evidence="2">JCM 3051</strain>
    </source>
</reference>
<evidence type="ECO:0000313" key="2">
    <source>
        <dbReference type="EMBL" id="GGM41127.1"/>
    </source>
</evidence>
<dbReference type="EMBL" id="BMPT01000022">
    <property type="protein sequence ID" value="GGM41127.1"/>
    <property type="molecule type" value="Genomic_DNA"/>
</dbReference>
<dbReference type="SMART" id="SM00987">
    <property type="entry name" value="UreE_C"/>
    <property type="match status" value="1"/>
</dbReference>
<comment type="caution">
    <text evidence="2">The sequence shown here is derived from an EMBL/GenBank/DDBJ whole genome shotgun (WGS) entry which is preliminary data.</text>
</comment>
<protein>
    <recommendedName>
        <fullName evidence="1">Uracil-DNA glycosylase-like domain-containing protein</fullName>
    </recommendedName>
</protein>
<dbReference type="PANTHER" id="PTHR42160:SF1">
    <property type="entry name" value="URACIL-DNA GLYCOSYLASE SUPERFAMILY PROTEIN"/>
    <property type="match status" value="1"/>
</dbReference>
<reference evidence="2" key="1">
    <citation type="journal article" date="2014" name="Int. J. Syst. Evol. Microbiol.">
        <title>Complete genome sequence of Corynebacterium casei LMG S-19264T (=DSM 44701T), isolated from a smear-ripened cheese.</title>
        <authorList>
            <consortium name="US DOE Joint Genome Institute (JGI-PGF)"/>
            <person name="Walter F."/>
            <person name="Albersmeier A."/>
            <person name="Kalinowski J."/>
            <person name="Ruckert C."/>
        </authorList>
    </citation>
    <scope>NUCLEOTIDE SEQUENCE</scope>
    <source>
        <strain evidence="2">JCM 3051</strain>
    </source>
</reference>
<evidence type="ECO:0000313" key="3">
    <source>
        <dbReference type="Proteomes" id="UP000655589"/>
    </source>
</evidence>
<name>A0A8H9GND2_9MICO</name>
<dbReference type="InterPro" id="IPR005122">
    <property type="entry name" value="Uracil-DNA_glycosylase-like"/>
</dbReference>
<sequence>MQTVLDTLRAELVAHPSNAWARELGWQPLYAAAPGARVVVVGQAPGRKAQASGVPWDDASGVRLRAWLGVPDEVFYDPARFAILPMDFWYPGKGTSGDLPPRPDFAPLWHHRILAELPDVRLMVLVGAYAQRYYLGARARGTLTETVRAWAEYLPDALPLVHPSPLNFRWLTRNPWFEQEVVPALRTRVAEALGEG</sequence>
<dbReference type="AlphaFoldDB" id="A0A8H9GND2"/>
<accession>A0A8H9GND2</accession>
<dbReference type="InterPro" id="IPR047124">
    <property type="entry name" value="HI_0220.2"/>
</dbReference>
<organism evidence="2 3">
    <name type="scientific">Promicromonospora citrea</name>
    <dbReference type="NCBI Taxonomy" id="43677"/>
    <lineage>
        <taxon>Bacteria</taxon>
        <taxon>Bacillati</taxon>
        <taxon>Actinomycetota</taxon>
        <taxon>Actinomycetes</taxon>
        <taxon>Micrococcales</taxon>
        <taxon>Promicromonosporaceae</taxon>
        <taxon>Promicromonospora</taxon>
    </lineage>
</organism>
<dbReference type="Gene3D" id="3.40.470.10">
    <property type="entry name" value="Uracil-DNA glycosylase-like domain"/>
    <property type="match status" value="1"/>
</dbReference>
<dbReference type="Pfam" id="PF03167">
    <property type="entry name" value="UDG"/>
    <property type="match status" value="1"/>
</dbReference>
<dbReference type="SUPFAM" id="SSF52141">
    <property type="entry name" value="Uracil-DNA glycosylase-like"/>
    <property type="match status" value="1"/>
</dbReference>
<dbReference type="InterPro" id="IPR036895">
    <property type="entry name" value="Uracil-DNA_glycosylase-like_sf"/>
</dbReference>
<keyword evidence="3" id="KW-1185">Reference proteome</keyword>
<dbReference type="SMART" id="SM00986">
    <property type="entry name" value="UDG"/>
    <property type="match status" value="1"/>
</dbReference>
<dbReference type="RefSeq" id="WP_171103051.1">
    <property type="nucleotide sequence ID" value="NZ_BMPT01000022.1"/>
</dbReference>
<dbReference type="Proteomes" id="UP000655589">
    <property type="component" value="Unassembled WGS sequence"/>
</dbReference>